<gene>
    <name evidence="10" type="ORF">D9756_006355</name>
</gene>
<dbReference type="InterPro" id="IPR020846">
    <property type="entry name" value="MFS_dom"/>
</dbReference>
<feature type="transmembrane region" description="Helical" evidence="8">
    <location>
        <begin position="212"/>
        <end position="233"/>
    </location>
</feature>
<evidence type="ECO:0000256" key="3">
    <source>
        <dbReference type="ARBA" id="ARBA00022448"/>
    </source>
</evidence>
<dbReference type="Gene3D" id="1.20.1250.20">
    <property type="entry name" value="MFS general substrate transporter like domains"/>
    <property type="match status" value="2"/>
</dbReference>
<keyword evidence="3" id="KW-0813">Transport</keyword>
<evidence type="ECO:0000256" key="2">
    <source>
        <dbReference type="ARBA" id="ARBA00008335"/>
    </source>
</evidence>
<feature type="domain" description="Major facilitator superfamily (MFS) profile" evidence="9">
    <location>
        <begin position="88"/>
        <end position="478"/>
    </location>
</feature>
<evidence type="ECO:0000256" key="1">
    <source>
        <dbReference type="ARBA" id="ARBA00004127"/>
    </source>
</evidence>
<evidence type="ECO:0000313" key="10">
    <source>
        <dbReference type="EMBL" id="KAF5356986.1"/>
    </source>
</evidence>
<accession>A0A8H5G2E8</accession>
<feature type="transmembrane region" description="Helical" evidence="8">
    <location>
        <begin position="298"/>
        <end position="321"/>
    </location>
</feature>
<reference evidence="10 11" key="1">
    <citation type="journal article" date="2020" name="ISME J.">
        <title>Uncovering the hidden diversity of litter-decomposition mechanisms in mushroom-forming fungi.</title>
        <authorList>
            <person name="Floudas D."/>
            <person name="Bentzer J."/>
            <person name="Ahren D."/>
            <person name="Johansson T."/>
            <person name="Persson P."/>
            <person name="Tunlid A."/>
        </authorList>
    </citation>
    <scope>NUCLEOTIDE SEQUENCE [LARGE SCALE GENOMIC DNA]</scope>
    <source>
        <strain evidence="10 11">CBS 146.42</strain>
    </source>
</reference>
<feature type="transmembrane region" description="Helical" evidence="8">
    <location>
        <begin position="421"/>
        <end position="443"/>
    </location>
</feature>
<feature type="compositionally biased region" description="Polar residues" evidence="7">
    <location>
        <begin position="35"/>
        <end position="47"/>
    </location>
</feature>
<name>A0A8H5G2E8_9AGAR</name>
<dbReference type="GO" id="GO:0016020">
    <property type="term" value="C:membrane"/>
    <property type="evidence" value="ECO:0007669"/>
    <property type="project" value="TreeGrafter"/>
</dbReference>
<dbReference type="InterPro" id="IPR036259">
    <property type="entry name" value="MFS_trans_sf"/>
</dbReference>
<dbReference type="PROSITE" id="PS50850">
    <property type="entry name" value="MFS"/>
    <property type="match status" value="1"/>
</dbReference>
<dbReference type="Proteomes" id="UP000559027">
    <property type="component" value="Unassembled WGS sequence"/>
</dbReference>
<evidence type="ECO:0000256" key="7">
    <source>
        <dbReference type="SAM" id="MobiDB-lite"/>
    </source>
</evidence>
<feature type="transmembrane region" description="Helical" evidence="8">
    <location>
        <begin position="391"/>
        <end position="409"/>
    </location>
</feature>
<comment type="caution">
    <text evidence="10">The sequence shown here is derived from an EMBL/GenBank/DDBJ whole genome shotgun (WGS) entry which is preliminary data.</text>
</comment>
<keyword evidence="6 8" id="KW-0472">Membrane</keyword>
<dbReference type="SUPFAM" id="SSF103473">
    <property type="entry name" value="MFS general substrate transporter"/>
    <property type="match status" value="1"/>
</dbReference>
<keyword evidence="4 8" id="KW-0812">Transmembrane</keyword>
<comment type="subcellular location">
    <subcellularLocation>
        <location evidence="1">Endomembrane system</location>
        <topology evidence="1">Multi-pass membrane protein</topology>
    </subcellularLocation>
</comment>
<sequence length="480" mass="51922">MQVARSPLPEEVMNTTEPEALSHRRVTAEDPIEMTNLSGSHPVTPSKSLEAGSASDKKDVTEETVEANGKADKLDTRTKKQKAAENVQFAALCWCIFVAGWNDGTTGPLLPRIQEVYHVGFTIVSLIFIFACLGFILGALANVRLTDRLGFGKTIIFGSILQVIAYALQSPAPSFPVFVMAFTINGFGIALQDAQANGFVASLQHNAETKMGILHAAYGAGAFTAPLVATQFAQLDRWSFHYIVSLGIAVSNTIALCLIFGTKTQDECLRLLGQESAEKGEDEHTSFNQILRIKAVHFLAFFILVYVGVEVTIGGWIVTFMRDVRGGSPPQVTSRLVSSAVRPPLNSLMLGRVLLLWINRKVGERRVLFIYSILAIGLELIIWLVPSLVGGAVAVSIVGLLLGPMYPIAMNHAGRVLPQWLLTGSIGWIAGFGQAGSAAIPFVTGAISAKHGIKSLQPLLIAMMGCMMFLWFLVPAKRRD</sequence>
<proteinExistence type="inferred from homology"/>
<dbReference type="PANTHER" id="PTHR23514">
    <property type="entry name" value="BYPASS OF STOP CODON PROTEIN 6"/>
    <property type="match status" value="1"/>
</dbReference>
<feature type="transmembrane region" description="Helical" evidence="8">
    <location>
        <begin position="150"/>
        <end position="168"/>
    </location>
</feature>
<keyword evidence="5 8" id="KW-1133">Transmembrane helix</keyword>
<comment type="similarity">
    <text evidence="2">Belongs to the major facilitator superfamily.</text>
</comment>
<organism evidence="10 11">
    <name type="scientific">Leucocoprinus leucothites</name>
    <dbReference type="NCBI Taxonomy" id="201217"/>
    <lineage>
        <taxon>Eukaryota</taxon>
        <taxon>Fungi</taxon>
        <taxon>Dikarya</taxon>
        <taxon>Basidiomycota</taxon>
        <taxon>Agaricomycotina</taxon>
        <taxon>Agaricomycetes</taxon>
        <taxon>Agaricomycetidae</taxon>
        <taxon>Agaricales</taxon>
        <taxon>Agaricineae</taxon>
        <taxon>Agaricaceae</taxon>
        <taxon>Leucocoprinus</taxon>
    </lineage>
</organism>
<protein>
    <recommendedName>
        <fullName evidence="9">Major facilitator superfamily (MFS) profile domain-containing protein</fullName>
    </recommendedName>
</protein>
<evidence type="ECO:0000313" key="11">
    <source>
        <dbReference type="Proteomes" id="UP000559027"/>
    </source>
</evidence>
<dbReference type="GO" id="GO:0022857">
    <property type="term" value="F:transmembrane transporter activity"/>
    <property type="evidence" value="ECO:0007669"/>
    <property type="project" value="InterPro"/>
</dbReference>
<dbReference type="OrthoDB" id="413079at2759"/>
<dbReference type="Pfam" id="PF07690">
    <property type="entry name" value="MFS_1"/>
    <property type="match status" value="1"/>
</dbReference>
<feature type="transmembrane region" description="Helical" evidence="8">
    <location>
        <begin position="174"/>
        <end position="191"/>
    </location>
</feature>
<feature type="transmembrane region" description="Helical" evidence="8">
    <location>
        <begin position="83"/>
        <end position="101"/>
    </location>
</feature>
<evidence type="ECO:0000256" key="5">
    <source>
        <dbReference type="ARBA" id="ARBA00022989"/>
    </source>
</evidence>
<evidence type="ECO:0000256" key="8">
    <source>
        <dbReference type="SAM" id="Phobius"/>
    </source>
</evidence>
<dbReference type="FunFam" id="1.20.1250.20:FF:000286">
    <property type="entry name" value="MFS efflux transporter"/>
    <property type="match status" value="1"/>
</dbReference>
<dbReference type="EMBL" id="JAACJO010000006">
    <property type="protein sequence ID" value="KAF5356986.1"/>
    <property type="molecule type" value="Genomic_DNA"/>
</dbReference>
<feature type="transmembrane region" description="Helical" evidence="8">
    <location>
        <begin position="121"/>
        <end position="143"/>
    </location>
</feature>
<evidence type="ECO:0000259" key="9">
    <source>
        <dbReference type="PROSITE" id="PS50850"/>
    </source>
</evidence>
<feature type="region of interest" description="Disordered" evidence="7">
    <location>
        <begin position="1"/>
        <end position="74"/>
    </location>
</feature>
<keyword evidence="11" id="KW-1185">Reference proteome</keyword>
<dbReference type="InterPro" id="IPR011701">
    <property type="entry name" value="MFS"/>
</dbReference>
<evidence type="ECO:0000256" key="6">
    <source>
        <dbReference type="ARBA" id="ARBA00023136"/>
    </source>
</evidence>
<evidence type="ECO:0000256" key="4">
    <source>
        <dbReference type="ARBA" id="ARBA00022692"/>
    </source>
</evidence>
<dbReference type="InterPro" id="IPR051788">
    <property type="entry name" value="MFS_Transporter"/>
</dbReference>
<feature type="transmembrane region" description="Helical" evidence="8">
    <location>
        <begin position="239"/>
        <end position="261"/>
    </location>
</feature>
<dbReference type="GO" id="GO:0012505">
    <property type="term" value="C:endomembrane system"/>
    <property type="evidence" value="ECO:0007669"/>
    <property type="project" value="UniProtKB-SubCell"/>
</dbReference>
<dbReference type="AlphaFoldDB" id="A0A8H5G2E8"/>
<feature type="transmembrane region" description="Helical" evidence="8">
    <location>
        <begin position="455"/>
        <end position="474"/>
    </location>
</feature>
<dbReference type="PANTHER" id="PTHR23514:SF3">
    <property type="entry name" value="BYPASS OF STOP CODON PROTEIN 6"/>
    <property type="match status" value="1"/>
</dbReference>